<comment type="subunit">
    <text evidence="11">Homodimer.</text>
</comment>
<gene>
    <name evidence="14" type="primary">nos</name>
    <name evidence="14" type="ORF">MM817_02238</name>
</gene>
<dbReference type="PANTHER" id="PTHR43410">
    <property type="entry name" value="NITRIC OXIDE SYNTHASE OXYGENASE"/>
    <property type="match status" value="1"/>
</dbReference>
<dbReference type="InterPro" id="IPR036119">
    <property type="entry name" value="NOS_N_sf"/>
</dbReference>
<evidence type="ECO:0000256" key="2">
    <source>
        <dbReference type="ARBA" id="ARBA00002642"/>
    </source>
</evidence>
<dbReference type="GO" id="GO:0020037">
    <property type="term" value="F:heme binding"/>
    <property type="evidence" value="ECO:0007669"/>
    <property type="project" value="InterPro"/>
</dbReference>
<dbReference type="Gene3D" id="3.90.1230.10">
    <property type="entry name" value="Nitric Oxide Synthase, Chain A, domain 3"/>
    <property type="match status" value="1"/>
</dbReference>
<keyword evidence="6 11" id="KW-0349">Heme</keyword>
<comment type="function">
    <text evidence="2 11">Catalyzes the production of nitric oxide.</text>
</comment>
<evidence type="ECO:0000256" key="11">
    <source>
        <dbReference type="PIRNR" id="PIRNR037219"/>
    </source>
</evidence>
<accession>A0A9X1V8Y3</accession>
<dbReference type="InterPro" id="IPR044944">
    <property type="entry name" value="NOS_dom_3"/>
</dbReference>
<evidence type="ECO:0000256" key="9">
    <source>
        <dbReference type="ARBA" id="ARBA00023004"/>
    </source>
</evidence>
<keyword evidence="8 11" id="KW-0560">Oxidoreductase</keyword>
<protein>
    <recommendedName>
        <fullName evidence="5 11">Nitric oxide synthase oxygenase</fullName>
        <ecNumber evidence="4 11">1.14.14.47</ecNumber>
    </recommendedName>
</protein>
<dbReference type="GO" id="GO:0006809">
    <property type="term" value="P:nitric oxide biosynthetic process"/>
    <property type="evidence" value="ECO:0007669"/>
    <property type="project" value="InterPro"/>
</dbReference>
<dbReference type="PROSITE" id="PS60001">
    <property type="entry name" value="NOS"/>
    <property type="match status" value="1"/>
</dbReference>
<dbReference type="SUPFAM" id="SSF56512">
    <property type="entry name" value="Nitric oxide (NO) synthase oxygenase domain"/>
    <property type="match status" value="1"/>
</dbReference>
<dbReference type="InterPro" id="IPR017142">
    <property type="entry name" value="Nitric_oxide_synthase_Oase-su"/>
</dbReference>
<evidence type="ECO:0000256" key="10">
    <source>
        <dbReference type="ARBA" id="ARBA00048713"/>
    </source>
</evidence>
<dbReference type="InterPro" id="IPR004030">
    <property type="entry name" value="NOS_N"/>
</dbReference>
<comment type="cofactor">
    <cofactor evidence="1 11 12">
        <name>heme</name>
        <dbReference type="ChEBI" id="CHEBI:30413"/>
    </cofactor>
</comment>
<evidence type="ECO:0000256" key="5">
    <source>
        <dbReference type="ARBA" id="ARBA00018859"/>
    </source>
</evidence>
<dbReference type="InterPro" id="IPR050607">
    <property type="entry name" value="NOS"/>
</dbReference>
<dbReference type="Gene3D" id="3.90.340.10">
    <property type="entry name" value="Nitric Oxide Synthase, Chain A, domain 1"/>
    <property type="match status" value="1"/>
</dbReference>
<dbReference type="GO" id="GO:0046872">
    <property type="term" value="F:metal ion binding"/>
    <property type="evidence" value="ECO:0007669"/>
    <property type="project" value="UniProtKB-KW"/>
</dbReference>
<evidence type="ECO:0000256" key="3">
    <source>
        <dbReference type="ARBA" id="ARBA00005411"/>
    </source>
</evidence>
<evidence type="ECO:0000256" key="8">
    <source>
        <dbReference type="ARBA" id="ARBA00023002"/>
    </source>
</evidence>
<dbReference type="PIRSF" id="PIRSF037219">
    <property type="entry name" value="NOS_oxygenase"/>
    <property type="match status" value="1"/>
</dbReference>
<dbReference type="PANTHER" id="PTHR43410:SF1">
    <property type="entry name" value="NITRIC OXIDE SYNTHASE"/>
    <property type="match status" value="1"/>
</dbReference>
<dbReference type="InterPro" id="IPR044943">
    <property type="entry name" value="NOS_dom_1"/>
</dbReference>
<dbReference type="InterPro" id="IPR044940">
    <property type="entry name" value="NOS_dom_2"/>
</dbReference>
<evidence type="ECO:0000313" key="14">
    <source>
        <dbReference type="EMBL" id="MCI0183946.1"/>
    </source>
</evidence>
<comment type="miscellaneous">
    <text evidence="11">This protein is similar to the oxygenase domain of eukaryotic nitric oxide synthases but lacks the reductase domain which, in eukaryotes, is responsible for transfer of electrons to the ferric heme during nitric oxide synthesis.</text>
</comment>
<dbReference type="CDD" id="cd00575">
    <property type="entry name" value="NOS_oxygenase"/>
    <property type="match status" value="1"/>
</dbReference>
<proteinExistence type="inferred from homology"/>
<dbReference type="EC" id="1.14.14.47" evidence="4 11"/>
<comment type="catalytic activity">
    <reaction evidence="10">
        <text>3 reduced [flavodoxin] + 2 L-arginine + 4 O2 = 3 oxidized [flavodoxin] + 2 L-citrulline + 2 nitric oxide + 4 H2O + 5 H(+)</text>
        <dbReference type="Rhea" id="RHEA:52324"/>
        <dbReference type="Rhea" id="RHEA-COMP:10622"/>
        <dbReference type="Rhea" id="RHEA-COMP:10623"/>
        <dbReference type="ChEBI" id="CHEBI:15377"/>
        <dbReference type="ChEBI" id="CHEBI:15378"/>
        <dbReference type="ChEBI" id="CHEBI:15379"/>
        <dbReference type="ChEBI" id="CHEBI:16480"/>
        <dbReference type="ChEBI" id="CHEBI:32682"/>
        <dbReference type="ChEBI" id="CHEBI:57618"/>
        <dbReference type="ChEBI" id="CHEBI:57743"/>
        <dbReference type="ChEBI" id="CHEBI:58210"/>
        <dbReference type="EC" id="1.14.14.47"/>
    </reaction>
</comment>
<dbReference type="AlphaFoldDB" id="A0A9X1V8Y3"/>
<sequence>MTCYDELGKSLDETTYRLTLIKDAIEREGTYELTYEELEHGARMAWRNNNRCIGRLFWQSLKVFDERKLLTTNDIASALYRHIEYATNFGRIRPTITVFHSKVRVWNHQLIRYAGYESELCVIGDPQSVPFTRVCEDLGWKGKGTPFDVLPLVIQVNEEPPQWFSIPESLVLEINIIHPDIPSFQSLGLKWYSVPMIADMTLDIGGLIFQAAPFNGWYMETEIGARNLADSNRYNMLPKVASLLGLNMKTEASLWKDRALLELNTAVLYSFKEQGVMIVDHHTAAKQFERFEQMEKDEERKVTGDWTWLIPPVSPATTHIFHSHYDNVVVKPNYFSQKNPF</sequence>
<comment type="similarity">
    <text evidence="3 11">Belongs to the NOS family. Bacterial NOS oxygenase subfamily.</text>
</comment>
<dbReference type="Proteomes" id="UP001139263">
    <property type="component" value="Unassembled WGS sequence"/>
</dbReference>
<feature type="binding site" description="axial binding residue" evidence="12">
    <location>
        <position position="52"/>
    </location>
    <ligand>
        <name>heme</name>
        <dbReference type="ChEBI" id="CHEBI:30413"/>
    </ligand>
    <ligandPart>
        <name>Fe</name>
        <dbReference type="ChEBI" id="CHEBI:18248"/>
    </ligandPart>
</feature>
<dbReference type="GO" id="GO:0004517">
    <property type="term" value="F:nitric-oxide synthase activity"/>
    <property type="evidence" value="ECO:0007669"/>
    <property type="project" value="InterPro"/>
</dbReference>
<keyword evidence="9 11" id="KW-0408">Iron</keyword>
<dbReference type="Gene3D" id="3.90.440.10">
    <property type="entry name" value="Nitric Oxide Synthase,Heme Domain,Chain A domain 2"/>
    <property type="match status" value="1"/>
</dbReference>
<evidence type="ECO:0000256" key="6">
    <source>
        <dbReference type="ARBA" id="ARBA00022617"/>
    </source>
</evidence>
<name>A0A9X1V8Y3_9BACL</name>
<evidence type="ECO:0000256" key="1">
    <source>
        <dbReference type="ARBA" id="ARBA00001971"/>
    </source>
</evidence>
<comment type="caution">
    <text evidence="14">The sequence shown here is derived from an EMBL/GenBank/DDBJ whole genome shotgun (WGS) entry which is preliminary data.</text>
</comment>
<dbReference type="EMBL" id="JALBUF010000007">
    <property type="protein sequence ID" value="MCI0183946.1"/>
    <property type="molecule type" value="Genomic_DNA"/>
</dbReference>
<evidence type="ECO:0000259" key="13">
    <source>
        <dbReference type="PROSITE" id="PS60001"/>
    </source>
</evidence>
<evidence type="ECO:0000256" key="7">
    <source>
        <dbReference type="ARBA" id="ARBA00022723"/>
    </source>
</evidence>
<reference evidence="14" key="1">
    <citation type="submission" date="2022-03" db="EMBL/GenBank/DDBJ databases">
        <title>Draft Genome Sequence of Firmicute Strain S0AB, a Heterotrophic Iron/Sulfur-Oxidizing Extreme Acidophile.</title>
        <authorList>
            <person name="Vergara E."/>
            <person name="Pakostova E."/>
            <person name="Johnson D.B."/>
            <person name="Holmes D.S."/>
        </authorList>
    </citation>
    <scope>NUCLEOTIDE SEQUENCE</scope>
    <source>
        <strain evidence="14">S0AB</strain>
    </source>
</reference>
<keyword evidence="15" id="KW-1185">Reference proteome</keyword>
<keyword evidence="7 11" id="KW-0479">Metal-binding</keyword>
<feature type="domain" description="Nitric oxide synthase (NOS)" evidence="13">
    <location>
        <begin position="51"/>
        <end position="58"/>
    </location>
</feature>
<evidence type="ECO:0000256" key="4">
    <source>
        <dbReference type="ARBA" id="ARBA00012735"/>
    </source>
</evidence>
<evidence type="ECO:0000256" key="12">
    <source>
        <dbReference type="PIRSR" id="PIRSR037219-1"/>
    </source>
</evidence>
<dbReference type="Pfam" id="PF02898">
    <property type="entry name" value="NO_synthase"/>
    <property type="match status" value="1"/>
</dbReference>
<organism evidence="14 15">
    <name type="scientific">Sulfoacidibacillus ferrooxidans</name>
    <dbReference type="NCBI Taxonomy" id="2005001"/>
    <lineage>
        <taxon>Bacteria</taxon>
        <taxon>Bacillati</taxon>
        <taxon>Bacillota</taxon>
        <taxon>Bacilli</taxon>
        <taxon>Bacillales</taxon>
        <taxon>Alicyclobacillaceae</taxon>
        <taxon>Sulfoacidibacillus</taxon>
    </lineage>
</organism>
<evidence type="ECO:0000313" key="15">
    <source>
        <dbReference type="Proteomes" id="UP001139263"/>
    </source>
</evidence>